<dbReference type="EMBL" id="BAAAZH010000001">
    <property type="protein sequence ID" value="GAA4108295.1"/>
    <property type="molecule type" value="Genomic_DNA"/>
</dbReference>
<evidence type="ECO:0000313" key="4">
    <source>
        <dbReference type="Proteomes" id="UP001501495"/>
    </source>
</evidence>
<protein>
    <recommendedName>
        <fullName evidence="5">Cell division protein FtsL</fullName>
    </recommendedName>
</protein>
<feature type="transmembrane region" description="Helical" evidence="2">
    <location>
        <begin position="41"/>
        <end position="61"/>
    </location>
</feature>
<evidence type="ECO:0000256" key="1">
    <source>
        <dbReference type="SAM" id="MobiDB-lite"/>
    </source>
</evidence>
<evidence type="ECO:0000256" key="2">
    <source>
        <dbReference type="SAM" id="Phobius"/>
    </source>
</evidence>
<dbReference type="Proteomes" id="UP001501495">
    <property type="component" value="Unassembled WGS sequence"/>
</dbReference>
<keyword evidence="4" id="KW-1185">Reference proteome</keyword>
<feature type="compositionally biased region" description="Basic and acidic residues" evidence="1">
    <location>
        <begin position="185"/>
        <end position="202"/>
    </location>
</feature>
<accession>A0ABP7X9G6</accession>
<dbReference type="RefSeq" id="WP_344731307.1">
    <property type="nucleotide sequence ID" value="NZ_BAAAZH010000001.1"/>
</dbReference>
<keyword evidence="2" id="KW-0812">Transmembrane</keyword>
<sequence>MSEFGRTSSGAARSLPRVAESAVERARLSVVPRARVQAARVPFVTLVSVLLLGGVVGLLFFNTSMQQSSFTVSSLQDQADVLSAREQALAMEIQRLQDPQAIARRAQRLGMAIPEAPLFLDLRTGRVVGDREAASISTRVALDPAPPVLPAELAPRPRVKIVPPPEGVLPEDRADTADTASGRGASDEKKNDGKKNEKKNDGSARGGRR</sequence>
<proteinExistence type="predicted"/>
<feature type="region of interest" description="Disordered" evidence="1">
    <location>
        <begin position="156"/>
        <end position="209"/>
    </location>
</feature>
<organism evidence="3 4">
    <name type="scientific">Nocardioides fonticola</name>
    <dbReference type="NCBI Taxonomy" id="450363"/>
    <lineage>
        <taxon>Bacteria</taxon>
        <taxon>Bacillati</taxon>
        <taxon>Actinomycetota</taxon>
        <taxon>Actinomycetes</taxon>
        <taxon>Propionibacteriales</taxon>
        <taxon>Nocardioidaceae</taxon>
        <taxon>Nocardioides</taxon>
    </lineage>
</organism>
<name>A0ABP7X9G6_9ACTN</name>
<gene>
    <name evidence="3" type="ORF">GCM10022215_01890</name>
</gene>
<comment type="caution">
    <text evidence="3">The sequence shown here is derived from an EMBL/GenBank/DDBJ whole genome shotgun (WGS) entry which is preliminary data.</text>
</comment>
<reference evidence="4" key="1">
    <citation type="journal article" date="2019" name="Int. J. Syst. Evol. Microbiol.">
        <title>The Global Catalogue of Microorganisms (GCM) 10K type strain sequencing project: providing services to taxonomists for standard genome sequencing and annotation.</title>
        <authorList>
            <consortium name="The Broad Institute Genomics Platform"/>
            <consortium name="The Broad Institute Genome Sequencing Center for Infectious Disease"/>
            <person name="Wu L."/>
            <person name="Ma J."/>
        </authorList>
    </citation>
    <scope>NUCLEOTIDE SEQUENCE [LARGE SCALE GENOMIC DNA]</scope>
    <source>
        <strain evidence="4">JCM 16703</strain>
    </source>
</reference>
<keyword evidence="2" id="KW-1133">Transmembrane helix</keyword>
<evidence type="ECO:0008006" key="5">
    <source>
        <dbReference type="Google" id="ProtNLM"/>
    </source>
</evidence>
<evidence type="ECO:0000313" key="3">
    <source>
        <dbReference type="EMBL" id="GAA4108295.1"/>
    </source>
</evidence>
<keyword evidence="2" id="KW-0472">Membrane</keyword>